<keyword evidence="1" id="KW-0677">Repeat</keyword>
<comment type="caution">
    <text evidence="5">The sequence shown here is derived from an EMBL/GenBank/DDBJ whole genome shotgun (WGS) entry which is preliminary data.</text>
</comment>
<dbReference type="OrthoDB" id="993124at2759"/>
<evidence type="ECO:0000313" key="6">
    <source>
        <dbReference type="Proteomes" id="UP000187203"/>
    </source>
</evidence>
<dbReference type="EMBL" id="AWUE01012527">
    <property type="protein sequence ID" value="OMP08978.1"/>
    <property type="molecule type" value="Genomic_DNA"/>
</dbReference>
<evidence type="ECO:0000313" key="5">
    <source>
        <dbReference type="EMBL" id="OMP08978.1"/>
    </source>
</evidence>
<feature type="domain" description="Disease resistance N-terminal" evidence="4">
    <location>
        <begin position="11"/>
        <end position="91"/>
    </location>
</feature>
<evidence type="ECO:0000256" key="1">
    <source>
        <dbReference type="ARBA" id="ARBA00022737"/>
    </source>
</evidence>
<dbReference type="GO" id="GO:0000166">
    <property type="term" value="F:nucleotide binding"/>
    <property type="evidence" value="ECO:0007669"/>
    <property type="project" value="UniProtKB-KW"/>
</dbReference>
<evidence type="ECO:0000259" key="4">
    <source>
        <dbReference type="Pfam" id="PF18052"/>
    </source>
</evidence>
<dbReference type="Gene3D" id="1.20.5.4130">
    <property type="match status" value="1"/>
</dbReference>
<sequence length="96" mass="10489">MAESIAFDLASGVIGKLGSLALQQIALWWNLNDDLDDLKSIVSTVKAVLLDAEEKSVASHGVKDWLEKLKDAHDADDLFNDFSTEALRQDVMSGNN</sequence>
<dbReference type="Proteomes" id="UP000187203">
    <property type="component" value="Unassembled WGS sequence"/>
</dbReference>
<evidence type="ECO:0000256" key="3">
    <source>
        <dbReference type="ARBA" id="ARBA00022821"/>
    </source>
</evidence>
<name>A0A1R3KPM5_9ROSI</name>
<protein>
    <recommendedName>
        <fullName evidence="4">Disease resistance N-terminal domain-containing protein</fullName>
    </recommendedName>
</protein>
<evidence type="ECO:0000256" key="2">
    <source>
        <dbReference type="ARBA" id="ARBA00022741"/>
    </source>
</evidence>
<organism evidence="5 6">
    <name type="scientific">Corchorus olitorius</name>
    <dbReference type="NCBI Taxonomy" id="93759"/>
    <lineage>
        <taxon>Eukaryota</taxon>
        <taxon>Viridiplantae</taxon>
        <taxon>Streptophyta</taxon>
        <taxon>Embryophyta</taxon>
        <taxon>Tracheophyta</taxon>
        <taxon>Spermatophyta</taxon>
        <taxon>Magnoliopsida</taxon>
        <taxon>eudicotyledons</taxon>
        <taxon>Gunneridae</taxon>
        <taxon>Pentapetalae</taxon>
        <taxon>rosids</taxon>
        <taxon>malvids</taxon>
        <taxon>Malvales</taxon>
        <taxon>Malvaceae</taxon>
        <taxon>Grewioideae</taxon>
        <taxon>Apeibeae</taxon>
        <taxon>Corchorus</taxon>
    </lineage>
</organism>
<dbReference type="InterPro" id="IPR041118">
    <property type="entry name" value="Rx_N"/>
</dbReference>
<dbReference type="Pfam" id="PF18052">
    <property type="entry name" value="Rx_N"/>
    <property type="match status" value="1"/>
</dbReference>
<dbReference type="GO" id="GO:0006952">
    <property type="term" value="P:defense response"/>
    <property type="evidence" value="ECO:0007669"/>
    <property type="project" value="UniProtKB-KW"/>
</dbReference>
<keyword evidence="3" id="KW-0611">Plant defense</keyword>
<proteinExistence type="predicted"/>
<keyword evidence="2" id="KW-0547">Nucleotide-binding</keyword>
<dbReference type="AlphaFoldDB" id="A0A1R3KPM5"/>
<keyword evidence="6" id="KW-1185">Reference proteome</keyword>
<accession>A0A1R3KPM5</accession>
<reference evidence="6" key="1">
    <citation type="submission" date="2013-09" db="EMBL/GenBank/DDBJ databases">
        <title>Corchorus olitorius genome sequencing.</title>
        <authorList>
            <person name="Alam M."/>
            <person name="Haque M.S."/>
            <person name="Islam M.S."/>
            <person name="Emdad E.M."/>
            <person name="Islam M.M."/>
            <person name="Ahmed B."/>
            <person name="Halim A."/>
            <person name="Hossen Q.M.M."/>
            <person name="Hossain M.Z."/>
            <person name="Ahmed R."/>
            <person name="Khan M.M."/>
            <person name="Islam R."/>
            <person name="Rashid M.M."/>
            <person name="Khan S.A."/>
            <person name="Rahman M.S."/>
            <person name="Alam M."/>
            <person name="Yahiya A.S."/>
            <person name="Khan M.S."/>
            <person name="Azam M.S."/>
            <person name="Haque T."/>
            <person name="Lashkar M.Z.H."/>
            <person name="Akhand A.I."/>
            <person name="Morshed G."/>
            <person name="Roy S."/>
            <person name="Uddin K.S."/>
            <person name="Rabeya T."/>
            <person name="Hossain A.S."/>
            <person name="Chowdhury A."/>
            <person name="Snigdha A.R."/>
            <person name="Mortoza M.S."/>
            <person name="Matin S.A."/>
            <person name="Hoque S.M.E."/>
            <person name="Islam M.K."/>
            <person name="Roy D.K."/>
            <person name="Haider R."/>
            <person name="Moosa M.M."/>
            <person name="Elias S.M."/>
            <person name="Hasan A.M."/>
            <person name="Jahan S."/>
            <person name="Shafiuddin M."/>
            <person name="Mahmood N."/>
            <person name="Shommy N.S."/>
        </authorList>
    </citation>
    <scope>NUCLEOTIDE SEQUENCE [LARGE SCALE GENOMIC DNA]</scope>
    <source>
        <strain evidence="6">cv. O-4</strain>
    </source>
</reference>
<dbReference type="STRING" id="93759.A0A1R3KPM5"/>
<gene>
    <name evidence="5" type="ORF">COLO4_05932</name>
</gene>